<dbReference type="CDD" id="cd00303">
    <property type="entry name" value="retropepsin_like"/>
    <property type="match status" value="1"/>
</dbReference>
<comment type="subcellular location">
    <subcellularLocation>
        <location evidence="1">Cell membrane</location>
        <topology evidence="1">Single-pass type I membrane protein</topology>
    </subcellularLocation>
</comment>
<dbReference type="InterPro" id="IPR017441">
    <property type="entry name" value="Protein_kinase_ATP_BS"/>
</dbReference>
<dbReference type="SMART" id="SM00220">
    <property type="entry name" value="S_TKc"/>
    <property type="match status" value="3"/>
</dbReference>
<keyword evidence="7" id="KW-0597">Phosphoprotein</keyword>
<accession>A0AA88UKX3</accession>
<feature type="compositionally biased region" description="Polar residues" evidence="24">
    <location>
        <begin position="203"/>
        <end position="214"/>
    </location>
</feature>
<name>A0AA88UKX3_9ASTE</name>
<evidence type="ECO:0000256" key="13">
    <source>
        <dbReference type="ARBA" id="ARBA00022741"/>
    </source>
</evidence>
<evidence type="ECO:0000256" key="4">
    <source>
        <dbReference type="ARBA" id="ARBA00012513"/>
    </source>
</evidence>
<keyword evidence="23" id="KW-0175">Coiled coil</keyword>
<evidence type="ECO:0000256" key="20">
    <source>
        <dbReference type="ARBA" id="ARBA00047899"/>
    </source>
</evidence>
<dbReference type="Pfam" id="PF24626">
    <property type="entry name" value="SH3_Tf2-1"/>
    <property type="match status" value="1"/>
</dbReference>
<feature type="domain" description="Protein kinase" evidence="25">
    <location>
        <begin position="1624"/>
        <end position="1912"/>
    </location>
</feature>
<evidence type="ECO:0000256" key="23">
    <source>
        <dbReference type="SAM" id="Coils"/>
    </source>
</evidence>
<comment type="caution">
    <text evidence="26">The sequence shown here is derived from an EMBL/GenBank/DDBJ whole genome shotgun (WGS) entry which is preliminary data.</text>
</comment>
<evidence type="ECO:0000256" key="15">
    <source>
        <dbReference type="ARBA" id="ARBA00022840"/>
    </source>
</evidence>
<dbReference type="CDD" id="cd14066">
    <property type="entry name" value="STKc_IRAK"/>
    <property type="match status" value="1"/>
</dbReference>
<dbReference type="InterPro" id="IPR021109">
    <property type="entry name" value="Peptidase_aspartic_dom_sf"/>
</dbReference>
<dbReference type="InterPro" id="IPR000719">
    <property type="entry name" value="Prot_kinase_dom"/>
</dbReference>
<dbReference type="SUPFAM" id="SSF50630">
    <property type="entry name" value="Acid proteases"/>
    <property type="match status" value="1"/>
</dbReference>
<dbReference type="GO" id="GO:0005886">
    <property type="term" value="C:plasma membrane"/>
    <property type="evidence" value="ECO:0007669"/>
    <property type="project" value="UniProtKB-SubCell"/>
</dbReference>
<keyword evidence="27" id="KW-1185">Reference proteome</keyword>
<evidence type="ECO:0000256" key="24">
    <source>
        <dbReference type="SAM" id="MobiDB-lite"/>
    </source>
</evidence>
<dbReference type="EC" id="2.7.11.1" evidence="4"/>
<feature type="domain" description="Protein kinase" evidence="25">
    <location>
        <begin position="1130"/>
        <end position="1453"/>
    </location>
</feature>
<dbReference type="GO" id="GO:0006508">
    <property type="term" value="P:proteolysis"/>
    <property type="evidence" value="ECO:0007669"/>
    <property type="project" value="InterPro"/>
</dbReference>
<dbReference type="GO" id="GO:0002229">
    <property type="term" value="P:defense response to oomycetes"/>
    <property type="evidence" value="ECO:0007669"/>
    <property type="project" value="UniProtKB-ARBA"/>
</dbReference>
<dbReference type="InterPro" id="IPR001969">
    <property type="entry name" value="Aspartic_peptidase_AS"/>
</dbReference>
<evidence type="ECO:0000256" key="7">
    <source>
        <dbReference type="ARBA" id="ARBA00022553"/>
    </source>
</evidence>
<dbReference type="FunFam" id="3.30.200.20:FF:000039">
    <property type="entry name" value="receptor-like protein kinase FERONIA"/>
    <property type="match status" value="1"/>
</dbReference>
<dbReference type="PANTHER" id="PTHR47989:SF62">
    <property type="entry name" value="OS05G0423500 PROTEIN"/>
    <property type="match status" value="1"/>
</dbReference>
<evidence type="ECO:0000256" key="17">
    <source>
        <dbReference type="ARBA" id="ARBA00023136"/>
    </source>
</evidence>
<keyword evidence="19" id="KW-0325">Glycoprotein</keyword>
<keyword evidence="17" id="KW-0472">Membrane</keyword>
<evidence type="ECO:0000256" key="3">
    <source>
        <dbReference type="ARBA" id="ARBA00010217"/>
    </source>
</evidence>
<feature type="compositionally biased region" description="Basic and acidic residues" evidence="24">
    <location>
        <begin position="1944"/>
        <end position="1957"/>
    </location>
</feature>
<evidence type="ECO:0000313" key="27">
    <source>
        <dbReference type="Proteomes" id="UP001187471"/>
    </source>
</evidence>
<feature type="region of interest" description="Disordered" evidence="24">
    <location>
        <begin position="1090"/>
        <end position="1110"/>
    </location>
</feature>
<dbReference type="Pfam" id="PF13975">
    <property type="entry name" value="gag-asp_proteas"/>
    <property type="match status" value="1"/>
</dbReference>
<proteinExistence type="inferred from homology"/>
<feature type="domain" description="Protein kinase" evidence="25">
    <location>
        <begin position="610"/>
        <end position="914"/>
    </location>
</feature>
<evidence type="ECO:0000256" key="5">
    <source>
        <dbReference type="ARBA" id="ARBA00022475"/>
    </source>
</evidence>
<dbReference type="InterPro" id="IPR011009">
    <property type="entry name" value="Kinase-like_dom_sf"/>
</dbReference>
<evidence type="ECO:0000256" key="9">
    <source>
        <dbReference type="ARBA" id="ARBA00022679"/>
    </source>
</evidence>
<feature type="compositionally biased region" description="Low complexity" evidence="24">
    <location>
        <begin position="134"/>
        <end position="146"/>
    </location>
</feature>
<keyword evidence="10" id="KW-0812">Transmembrane</keyword>
<dbReference type="FunFam" id="1.10.510.10:FF:000358">
    <property type="entry name" value="Putative leucine-rich repeat receptor-like serine/threonine-protein kinase"/>
    <property type="match status" value="1"/>
</dbReference>
<evidence type="ECO:0000256" key="16">
    <source>
        <dbReference type="ARBA" id="ARBA00022989"/>
    </source>
</evidence>
<protein>
    <recommendedName>
        <fullName evidence="4">non-specific serine/threonine protein kinase</fullName>
        <ecNumber evidence="4">2.7.11.1</ecNumber>
    </recommendedName>
</protein>
<feature type="coiled-coil region" evidence="23">
    <location>
        <begin position="1"/>
        <end position="49"/>
    </location>
</feature>
<dbReference type="PROSITE" id="PS00141">
    <property type="entry name" value="ASP_PROTEASE"/>
    <property type="match status" value="1"/>
</dbReference>
<dbReference type="InterPro" id="IPR001245">
    <property type="entry name" value="Ser-Thr/Tyr_kinase_cat_dom"/>
</dbReference>
<evidence type="ECO:0000256" key="18">
    <source>
        <dbReference type="ARBA" id="ARBA00023170"/>
    </source>
</evidence>
<keyword evidence="16" id="KW-1133">Transmembrane helix</keyword>
<keyword evidence="13 22" id="KW-0547">Nucleotide-binding</keyword>
<organism evidence="26 27">
    <name type="scientific">Escallonia rubra</name>
    <dbReference type="NCBI Taxonomy" id="112253"/>
    <lineage>
        <taxon>Eukaryota</taxon>
        <taxon>Viridiplantae</taxon>
        <taxon>Streptophyta</taxon>
        <taxon>Embryophyta</taxon>
        <taxon>Tracheophyta</taxon>
        <taxon>Spermatophyta</taxon>
        <taxon>Magnoliopsida</taxon>
        <taxon>eudicotyledons</taxon>
        <taxon>Gunneridae</taxon>
        <taxon>Pentapetalae</taxon>
        <taxon>asterids</taxon>
        <taxon>campanulids</taxon>
        <taxon>Escalloniales</taxon>
        <taxon>Escalloniaceae</taxon>
        <taxon>Escallonia</taxon>
    </lineage>
</organism>
<keyword evidence="6" id="KW-0723">Serine/threonine-protein kinase</keyword>
<comment type="catalytic activity">
    <reaction evidence="20">
        <text>L-threonyl-[protein] + ATP = O-phospho-L-threonyl-[protein] + ADP + H(+)</text>
        <dbReference type="Rhea" id="RHEA:46608"/>
        <dbReference type="Rhea" id="RHEA-COMP:11060"/>
        <dbReference type="Rhea" id="RHEA-COMP:11605"/>
        <dbReference type="ChEBI" id="CHEBI:15378"/>
        <dbReference type="ChEBI" id="CHEBI:30013"/>
        <dbReference type="ChEBI" id="CHEBI:30616"/>
        <dbReference type="ChEBI" id="CHEBI:61977"/>
        <dbReference type="ChEBI" id="CHEBI:456216"/>
        <dbReference type="EC" id="2.7.11.1"/>
    </reaction>
</comment>
<evidence type="ECO:0000256" key="22">
    <source>
        <dbReference type="PROSITE-ProRule" id="PRU10141"/>
    </source>
</evidence>
<evidence type="ECO:0000256" key="19">
    <source>
        <dbReference type="ARBA" id="ARBA00023180"/>
    </source>
</evidence>
<feature type="binding site" evidence="22">
    <location>
        <position position="1652"/>
    </location>
    <ligand>
        <name>ATP</name>
        <dbReference type="ChEBI" id="CHEBI:30616"/>
    </ligand>
</feature>
<keyword evidence="18" id="KW-0675">Receptor</keyword>
<feature type="region of interest" description="Disordered" evidence="24">
    <location>
        <begin position="101"/>
        <end position="167"/>
    </location>
</feature>
<evidence type="ECO:0000259" key="25">
    <source>
        <dbReference type="PROSITE" id="PS50011"/>
    </source>
</evidence>
<dbReference type="InterPro" id="IPR056924">
    <property type="entry name" value="SH3_Tf2-1"/>
</dbReference>
<dbReference type="Pfam" id="PF00069">
    <property type="entry name" value="Pkinase"/>
    <property type="match status" value="1"/>
</dbReference>
<feature type="region of interest" description="Disordered" evidence="24">
    <location>
        <begin position="246"/>
        <end position="271"/>
    </location>
</feature>
<sequence>MANTKERIDALEAQVQRIVKCDEDAPGILKQISLRLDALEVNVEATDNARYAENMDWEGNDMSAVDRLFFFMEGLKPWARTELNRRRVNNLNEAIIAAESLSDYNSEPQRPPQRGNPNRSNGGKKPGGQAPNQSWGSKSSWASNSSTLQKSGVGFKAKPDASTSGEVKKPAFRGCFLCQGPHMIANCPQRQMMNAFFDNMGQVQRGEQSGSQSRHPPIKEQTDTQDYEEEDAVGAFPQWCNAVTTQVGNPEESSTGEKPKDMPPKKKSDVPGKGLMYVDIKVNGKAIRAMVDTGATHNYISSTEVERLGLTLEKGCGRVKAINSAAQPVAGIARSVLIKIGPYEGRTNFSVVIMDDFKLILGVEFLRDTKTTVMPCTNSLAMLGSKPCVIPTLTSKQARWQELLAEFNFMLEYRAGSTNNVADALSRRAELNQVALMAMNAIVRADSRVAINIGQKIKKALTRDPVAQQLLKLIESGKSAFEIVNGQQPLLPHTVNVPKAGKSPRAISFSEEWRQNIDLAHSYLEKAARRMKKHADKNRRSQEFNVGEKVMVKLLPQDRKFLRGRDSRLLQKYEGPLTIVKKIGKMAYKVDPPNWWSRQLHPVFHVSMLKPFYEDTADPSRGQIKRPGLKPKAAGKRVAEAILNDRVITASRKRHQEYLVKAYRSSSPRSRSYPASIQHRNIISLIGYCVNDEEMILVYEYMTNGSLARYLHGEFYSPLSWIQRLHICVNVARGMDYVHSGASLHSIIHRDVKTSNILLDENFVPKVTDFGLSRIGRANQAYYVPDVLGSPPSFDPGISTTVNGTFGYLDPDYFLTGKVTSKSDVYSFGVVLLEVLCGRKPVDMGVDEDQRILAKWALYCIEHGSVERIIDPNLGSGILPDCLKVFVGIARQCLHTRPQKRPTMAEVAVRLEFALTLQRMEGCNIVERALAFSGADVDGQEDSDLEDHAIRTDFNDRDSNPSTRFSFSGSGGSLTVTELEVTVNANSSMDTNAGILRYHDEEIHGLEIGGTPTEQEVVNASTCDTDGAYDNQQNVISPAEENVTHVGVGGHEDEQISWINDNDEDYDNQQNAISSAEEDAIDVAVGGHHNEQTDETCNSGGADDNKGKTKFSPEEVNLSVVNVGCPDGQINSNILLGEASVGHIFVEPGSMRFRRKILNISRDNDDICFGKSYRCWLDEKTYAPSAVGVGMAVVVKKLNTNGSLGPKEAQLKVKTLGKFSHPNLVKLIGYCVEDEEVLVVYEYMKNGSLESHLFEKDSEPLTWVARFRVALGAAQGLHFLHKTRERAMYRTFKASDILLDENFSAKLSDFGLFKLGPMNSESVISTLVAGDTAFMDFPQKDVGYVDPDYMASGNLTVKSDIYGFGAVLLEILTGQRVLDLKRPGGKHDLVRYARPFLNGKRDIKTILDKRLEHENTPEDKTISAVCALTLKCLEDYSKNRPDVKEVLETLEYVNAVQMEPNEASTSGFRSGTRSMSLVITPRSETSKLGEIRSIVNELAISGSPMGPEERVIKVLSGLGPDYKEMSDAIRARDTLISFEELHDELTGHEIFLHHFAAKYEQTTITSLNDRTKEDGIATPTMARLVIKGFHQRPAFESEEVLLSKNDIFVGKGCDGMFQRATNNFDGSKLLGHGGYGSVYKAVLDDGTTVALKRRSLSSHQGADEFRSEIELLSRLQHRNIVSLIGYCIDRGEMILVYEYMTKDNLARHLHGNYGFPLSWIRRLHICINVARGLDYVHSGASLHSIIHRDVKTSNILLDENFVAKITDFGLSRIGRANQAYYVPDVLGSPTSFDSGISTTIVGTMGYLDPEYFLTNKVTSKSDVYAFGMVLLEVLCGRKAVDMGVDEDQRILAKWALYCLEHGSVERIIDPNLGSGILPDCLKVFVGIARQCLHTRPQKRPTMAEVAVRLEFALTLQRMEGCNIVERALAFSGAAVDGQEDSDLEDHATRTDFNDRDSNPSTRFSFSGSSGSLTVTELEVTVNANSSMDTNAGILGYHDEEIHGLEIGGTPPTEQEVVNASSYDTDGAYDNQQNVISPAEENATHVGVGGHEDEQISRINDNDEDYDNQQNATSSAEEDVIDVAVGGHHNEQMDEANIGGADDNKGRTKFSPEEVNLSVVNVECPDGKINSNILLGEASVGHIFEEPGSMRFRRKVQLFFRDPARVISGAKPPMNIRGTNLRGQIVTPNLKIFTFAELSRATNNFGPDMVLGRGALGMVFKGWVDEKTYAPSVVGVGMAVVVKKVDTNGSLKPKEAQLKVKILGKFSHPNLVKLIGYCVEDEDVLLVCEYMKKGSLESHLFKKDSEPLPWVTRLKIALGAAQGLAFLHKTREQAMYRTFKASDILLDENFSAKLSDFGLFKLGPMNSESVISTLVAGDTAFMDFPQKDVGYVDPEYMASGNLTVKSDIYGFGAVLLEILTGQRVLDMKRPSGKHDLVRYARPYLNGKRDIKIILDRRLEHEYAPEDEILSAVAALTLKCLEDYPKNRPSVKEVLETLEHVNAVHMEANGASSSSSRHPSIESQE</sequence>
<feature type="domain" description="Protein kinase" evidence="25">
    <location>
        <begin position="2204"/>
        <end position="2501"/>
    </location>
</feature>
<keyword evidence="14" id="KW-0418">Kinase</keyword>
<evidence type="ECO:0000256" key="14">
    <source>
        <dbReference type="ARBA" id="ARBA00022777"/>
    </source>
</evidence>
<reference evidence="26" key="1">
    <citation type="submission" date="2022-12" db="EMBL/GenBank/DDBJ databases">
        <title>Draft genome assemblies for two species of Escallonia (Escalloniales).</title>
        <authorList>
            <person name="Chanderbali A."/>
            <person name="Dervinis C."/>
            <person name="Anghel I."/>
            <person name="Soltis D."/>
            <person name="Soltis P."/>
            <person name="Zapata F."/>
        </authorList>
    </citation>
    <scope>NUCLEOTIDE SEQUENCE</scope>
    <source>
        <strain evidence="26">UCBG92.1500</strain>
        <tissue evidence="26">Leaf</tissue>
    </source>
</reference>
<keyword evidence="12" id="KW-0677">Repeat</keyword>
<dbReference type="EMBL" id="JAVXUO010000798">
    <property type="protein sequence ID" value="KAK2988965.1"/>
    <property type="molecule type" value="Genomic_DNA"/>
</dbReference>
<dbReference type="GO" id="GO:0004190">
    <property type="term" value="F:aspartic-type endopeptidase activity"/>
    <property type="evidence" value="ECO:0007669"/>
    <property type="project" value="InterPro"/>
</dbReference>
<dbReference type="GO" id="GO:0005524">
    <property type="term" value="F:ATP binding"/>
    <property type="evidence" value="ECO:0007669"/>
    <property type="project" value="UniProtKB-UniRule"/>
</dbReference>
<dbReference type="SUPFAM" id="SSF56112">
    <property type="entry name" value="Protein kinase-like (PK-like)"/>
    <property type="match status" value="4"/>
</dbReference>
<dbReference type="FunFam" id="1.10.510.10:FF:000240">
    <property type="entry name" value="Lectin-domain containing receptor kinase A4.3"/>
    <property type="match status" value="2"/>
</dbReference>
<evidence type="ECO:0000256" key="8">
    <source>
        <dbReference type="ARBA" id="ARBA00022614"/>
    </source>
</evidence>
<dbReference type="Gene3D" id="3.30.200.20">
    <property type="entry name" value="Phosphorylase Kinase, domain 1"/>
    <property type="match status" value="4"/>
</dbReference>
<dbReference type="Pfam" id="PF07714">
    <property type="entry name" value="PK_Tyr_Ser-Thr"/>
    <property type="match status" value="3"/>
</dbReference>
<evidence type="ECO:0000256" key="6">
    <source>
        <dbReference type="ARBA" id="ARBA00022527"/>
    </source>
</evidence>
<feature type="compositionally biased region" description="Basic and acidic residues" evidence="24">
    <location>
        <begin position="255"/>
        <end position="270"/>
    </location>
</feature>
<evidence type="ECO:0000256" key="11">
    <source>
        <dbReference type="ARBA" id="ARBA00022729"/>
    </source>
</evidence>
<gene>
    <name evidence="26" type="ORF">RJ640_000765</name>
</gene>
<dbReference type="PROSITE" id="PS50011">
    <property type="entry name" value="PROTEIN_KINASE_DOM"/>
    <property type="match status" value="4"/>
</dbReference>
<evidence type="ECO:0000256" key="2">
    <source>
        <dbReference type="ARBA" id="ARBA00008536"/>
    </source>
</evidence>
<keyword evidence="5" id="KW-1003">Cell membrane</keyword>
<evidence type="ECO:0000256" key="10">
    <source>
        <dbReference type="ARBA" id="ARBA00022692"/>
    </source>
</evidence>
<keyword evidence="11" id="KW-0732">Signal</keyword>
<feature type="region of interest" description="Disordered" evidence="24">
    <location>
        <begin position="203"/>
        <end position="225"/>
    </location>
</feature>
<keyword evidence="15 22" id="KW-0067">ATP-binding</keyword>
<comment type="similarity">
    <text evidence="3">In the C-terminal section; belongs to the protein kinase superfamily. Ser/Thr protein kinase family.</text>
</comment>
<dbReference type="Gene3D" id="2.40.70.10">
    <property type="entry name" value="Acid Proteases"/>
    <property type="match status" value="1"/>
</dbReference>
<keyword evidence="8" id="KW-0433">Leucine-rich repeat</keyword>
<feature type="compositionally biased region" description="Low complexity" evidence="24">
    <location>
        <begin position="112"/>
        <end position="123"/>
    </location>
</feature>
<evidence type="ECO:0000256" key="1">
    <source>
        <dbReference type="ARBA" id="ARBA00004251"/>
    </source>
</evidence>
<dbReference type="PROSITE" id="PS00108">
    <property type="entry name" value="PROTEIN_KINASE_ST"/>
    <property type="match status" value="2"/>
</dbReference>
<comment type="similarity">
    <text evidence="2">In the N-terminal section; belongs to the leguminous lectin family.</text>
</comment>
<dbReference type="GO" id="GO:0004674">
    <property type="term" value="F:protein serine/threonine kinase activity"/>
    <property type="evidence" value="ECO:0007669"/>
    <property type="project" value="UniProtKB-KW"/>
</dbReference>
<evidence type="ECO:0000256" key="21">
    <source>
        <dbReference type="ARBA" id="ARBA00048679"/>
    </source>
</evidence>
<comment type="catalytic activity">
    <reaction evidence="21">
        <text>L-seryl-[protein] + ATP = O-phospho-L-seryl-[protein] + ADP + H(+)</text>
        <dbReference type="Rhea" id="RHEA:17989"/>
        <dbReference type="Rhea" id="RHEA-COMP:9863"/>
        <dbReference type="Rhea" id="RHEA-COMP:11604"/>
        <dbReference type="ChEBI" id="CHEBI:15378"/>
        <dbReference type="ChEBI" id="CHEBI:29999"/>
        <dbReference type="ChEBI" id="CHEBI:30616"/>
        <dbReference type="ChEBI" id="CHEBI:83421"/>
        <dbReference type="ChEBI" id="CHEBI:456216"/>
        <dbReference type="EC" id="2.7.11.1"/>
    </reaction>
</comment>
<dbReference type="Gene3D" id="1.10.510.10">
    <property type="entry name" value="Transferase(Phosphotransferase) domain 1"/>
    <property type="match status" value="4"/>
</dbReference>
<dbReference type="InterPro" id="IPR008271">
    <property type="entry name" value="Ser/Thr_kinase_AS"/>
</dbReference>
<feature type="region of interest" description="Disordered" evidence="24">
    <location>
        <begin position="1938"/>
        <end position="1969"/>
    </location>
</feature>
<dbReference type="PROSITE" id="PS00107">
    <property type="entry name" value="PROTEIN_KINASE_ATP"/>
    <property type="match status" value="1"/>
</dbReference>
<dbReference type="Proteomes" id="UP001187471">
    <property type="component" value="Unassembled WGS sequence"/>
</dbReference>
<dbReference type="PANTHER" id="PTHR47989">
    <property type="entry name" value="OS01G0750732 PROTEIN"/>
    <property type="match status" value="1"/>
</dbReference>
<evidence type="ECO:0000313" key="26">
    <source>
        <dbReference type="EMBL" id="KAK2988965.1"/>
    </source>
</evidence>
<evidence type="ECO:0000256" key="12">
    <source>
        <dbReference type="ARBA" id="ARBA00022737"/>
    </source>
</evidence>
<keyword evidence="9" id="KW-0808">Transferase</keyword>